<sequence>MHQPENEGTSIFRIETDELFNRVVILRPTGNSKFAESVPVAASMIHVE</sequence>
<name>A0A1P8WBD0_9PLAN</name>
<keyword evidence="2" id="KW-1185">Reference proteome</keyword>
<dbReference type="STRING" id="1891926.Fuma_00956"/>
<gene>
    <name evidence="1" type="ORF">Fuma_00956</name>
</gene>
<dbReference type="KEGG" id="fmr:Fuma_00956"/>
<organism evidence="1 2">
    <name type="scientific">Fuerstiella marisgermanici</name>
    <dbReference type="NCBI Taxonomy" id="1891926"/>
    <lineage>
        <taxon>Bacteria</taxon>
        <taxon>Pseudomonadati</taxon>
        <taxon>Planctomycetota</taxon>
        <taxon>Planctomycetia</taxon>
        <taxon>Planctomycetales</taxon>
        <taxon>Planctomycetaceae</taxon>
        <taxon>Fuerstiella</taxon>
    </lineage>
</organism>
<dbReference type="Proteomes" id="UP000187735">
    <property type="component" value="Chromosome"/>
</dbReference>
<dbReference type="EMBL" id="CP017641">
    <property type="protein sequence ID" value="APZ91368.1"/>
    <property type="molecule type" value="Genomic_DNA"/>
</dbReference>
<evidence type="ECO:0000313" key="1">
    <source>
        <dbReference type="EMBL" id="APZ91368.1"/>
    </source>
</evidence>
<evidence type="ECO:0000313" key="2">
    <source>
        <dbReference type="Proteomes" id="UP000187735"/>
    </source>
</evidence>
<protein>
    <submittedName>
        <fullName evidence="1">Uncharacterized protein</fullName>
    </submittedName>
</protein>
<proteinExistence type="predicted"/>
<reference evidence="1 2" key="1">
    <citation type="journal article" date="2016" name="Front. Microbiol.">
        <title>Fuerstia marisgermanicae gen. nov., sp. nov., an Unusual Member of the Phylum Planctomycetes from the German Wadden Sea.</title>
        <authorList>
            <person name="Kohn T."/>
            <person name="Heuer A."/>
            <person name="Jogler M."/>
            <person name="Vollmers J."/>
            <person name="Boedeker C."/>
            <person name="Bunk B."/>
            <person name="Rast P."/>
            <person name="Borchert D."/>
            <person name="Glockner I."/>
            <person name="Freese H.M."/>
            <person name="Klenk H.P."/>
            <person name="Overmann J."/>
            <person name="Kaster A.K."/>
            <person name="Rohde M."/>
            <person name="Wiegand S."/>
            <person name="Jogler C."/>
        </authorList>
    </citation>
    <scope>NUCLEOTIDE SEQUENCE [LARGE SCALE GENOMIC DNA]</scope>
    <source>
        <strain evidence="1 2">NH11</strain>
    </source>
</reference>
<dbReference type="AlphaFoldDB" id="A0A1P8WBD0"/>
<accession>A0A1P8WBD0</accession>